<proteinExistence type="predicted"/>
<keyword evidence="3 5" id="KW-0378">Hydrolase</keyword>
<evidence type="ECO:0000313" key="5">
    <source>
        <dbReference type="EMBL" id="USG65064.1"/>
    </source>
</evidence>
<dbReference type="Proteomes" id="UP001056500">
    <property type="component" value="Chromosome"/>
</dbReference>
<dbReference type="SUPFAM" id="SSF53187">
    <property type="entry name" value="Zn-dependent exopeptidases"/>
    <property type="match status" value="1"/>
</dbReference>
<dbReference type="NCBIfam" id="NF006579">
    <property type="entry name" value="PRK09104.1"/>
    <property type="match status" value="1"/>
</dbReference>
<dbReference type="Gene3D" id="3.30.70.360">
    <property type="match status" value="1"/>
</dbReference>
<keyword evidence="2" id="KW-0479">Metal-binding</keyword>
<sequence>MSISERLETYFREHRERHLQELYEFLRIPSISSLSVHTPDIISAAKWLAQQLTSVGLENARVIPTQGHPIVYGEWLGAAGKPTILIYGHYDVQPVDPLELWETPPFEPAIRDGKLYARGASDDKGQVFMHIKAIEAMLKCTGELPVNVKFCLEGEEEIGSPHIGAFIEAHQDLLAADVLLISDTPLWEAGQPAICYGLKGLCGLQVDVRGPSEDLHSGLYGGMIHNPLHALAHLLSTLFEPDGRIAIAGFYDQVKPITEAEKAEFGCIPYDETAVRDELGVPCLFGEQGYTVLERNWARPTLDINGMWGGFQGEGTKTVIPAEAHAKITCRLVNDQDPEEILMLVERHLHQHTPAGIALSTTGMNSAAKPYVSSIDHPAIQAAARSYQSTYGVRPIYTRMGASIPAAEIFFRLLHLPIVLLGFGLPDENCHAPNEHFHLQNFETGLQTICCYYKEISTIRSL</sequence>
<accession>A0ABY4WDU7</accession>
<gene>
    <name evidence="5" type="ORF">NDK47_23550</name>
</gene>
<keyword evidence="5" id="KW-0224">Dipeptidase</keyword>
<name>A0ABY4WDU7_9BACL</name>
<evidence type="ECO:0000256" key="3">
    <source>
        <dbReference type="ARBA" id="ARBA00022801"/>
    </source>
</evidence>
<protein>
    <submittedName>
        <fullName evidence="5">Dipeptidase</fullName>
        <ecNumber evidence="5">3.4.13.-</ecNumber>
    </submittedName>
</protein>
<dbReference type="NCBIfam" id="NF005914">
    <property type="entry name" value="PRK07907.1"/>
    <property type="match status" value="1"/>
</dbReference>
<reference evidence="5" key="1">
    <citation type="submission" date="2022-06" db="EMBL/GenBank/DDBJ databases">
        <title>Genome sequencing of Brevibacillus sp. BB3-R1.</title>
        <authorList>
            <person name="Heo J."/>
            <person name="Lee D."/>
            <person name="Won M."/>
            <person name="Han B.-H."/>
            <person name="Hong S.-B."/>
            <person name="Kwon S.-W."/>
        </authorList>
    </citation>
    <scope>NUCLEOTIDE SEQUENCE</scope>
    <source>
        <strain evidence="5">BB3-R1</strain>
    </source>
</reference>
<organism evidence="5 6">
    <name type="scientific">Brevibacillus ruminantium</name>
    <dbReference type="NCBI Taxonomy" id="2950604"/>
    <lineage>
        <taxon>Bacteria</taxon>
        <taxon>Bacillati</taxon>
        <taxon>Bacillota</taxon>
        <taxon>Bacilli</taxon>
        <taxon>Bacillales</taxon>
        <taxon>Paenibacillaceae</taxon>
        <taxon>Brevibacillus</taxon>
    </lineage>
</organism>
<dbReference type="RefSeq" id="WP_251872171.1">
    <property type="nucleotide sequence ID" value="NZ_CP098755.1"/>
</dbReference>
<dbReference type="InterPro" id="IPR051458">
    <property type="entry name" value="Cyt/Met_Dipeptidase"/>
</dbReference>
<dbReference type="CDD" id="cd05680">
    <property type="entry name" value="M20_dipept_like"/>
    <property type="match status" value="1"/>
</dbReference>
<dbReference type="InterPro" id="IPR002933">
    <property type="entry name" value="Peptidase_M20"/>
</dbReference>
<evidence type="ECO:0000256" key="2">
    <source>
        <dbReference type="ARBA" id="ARBA00022723"/>
    </source>
</evidence>
<dbReference type="InterPro" id="IPR011650">
    <property type="entry name" value="Peptidase_M20_dimer"/>
</dbReference>
<dbReference type="Pfam" id="PF01546">
    <property type="entry name" value="Peptidase_M20"/>
    <property type="match status" value="1"/>
</dbReference>
<evidence type="ECO:0000259" key="4">
    <source>
        <dbReference type="Pfam" id="PF07687"/>
    </source>
</evidence>
<feature type="domain" description="Peptidase M20 dimerisation" evidence="4">
    <location>
        <begin position="196"/>
        <end position="355"/>
    </location>
</feature>
<dbReference type="GO" id="GO:0016805">
    <property type="term" value="F:dipeptidase activity"/>
    <property type="evidence" value="ECO:0007669"/>
    <property type="project" value="UniProtKB-KW"/>
</dbReference>
<dbReference type="Gene3D" id="3.40.630.10">
    <property type="entry name" value="Zn peptidases"/>
    <property type="match status" value="1"/>
</dbReference>
<dbReference type="EC" id="3.4.13.-" evidence="5"/>
<dbReference type="NCBIfam" id="NF006053">
    <property type="entry name" value="PRK08201.1"/>
    <property type="match status" value="1"/>
</dbReference>
<dbReference type="EMBL" id="CP098755">
    <property type="protein sequence ID" value="USG65064.1"/>
    <property type="molecule type" value="Genomic_DNA"/>
</dbReference>
<evidence type="ECO:0000256" key="1">
    <source>
        <dbReference type="ARBA" id="ARBA00022670"/>
    </source>
</evidence>
<keyword evidence="6" id="KW-1185">Reference proteome</keyword>
<evidence type="ECO:0000313" key="6">
    <source>
        <dbReference type="Proteomes" id="UP001056500"/>
    </source>
</evidence>
<dbReference type="PANTHER" id="PTHR43270">
    <property type="entry name" value="BETA-ALA-HIS DIPEPTIDASE"/>
    <property type="match status" value="1"/>
</dbReference>
<dbReference type="PANTHER" id="PTHR43270:SF12">
    <property type="entry name" value="SUCCINYL-DIAMINOPIMELATE DESUCCINYLASE"/>
    <property type="match status" value="1"/>
</dbReference>
<keyword evidence="1" id="KW-0645">Protease</keyword>
<dbReference type="Pfam" id="PF07687">
    <property type="entry name" value="M20_dimer"/>
    <property type="match status" value="1"/>
</dbReference>